<proteinExistence type="predicted"/>
<dbReference type="EMBL" id="AJWK01009295">
    <property type="status" value="NOT_ANNOTATED_CDS"/>
    <property type="molecule type" value="Genomic_DNA"/>
</dbReference>
<dbReference type="Proteomes" id="UP000092461">
    <property type="component" value="Unassembled WGS sequence"/>
</dbReference>
<reference evidence="5" key="1">
    <citation type="submission" date="2012-05" db="EMBL/GenBank/DDBJ databases">
        <title>Whole Genome Assembly of Lutzomyia longipalpis.</title>
        <authorList>
            <person name="Richards S."/>
            <person name="Qu C."/>
            <person name="Dillon R."/>
            <person name="Worley K."/>
            <person name="Scherer S."/>
            <person name="Batterton M."/>
            <person name="Taylor A."/>
            <person name="Hawes A."/>
            <person name="Hernandez B."/>
            <person name="Kovar C."/>
            <person name="Mandapat C."/>
            <person name="Pham C."/>
            <person name="Qu C."/>
            <person name="Jing C."/>
            <person name="Bess C."/>
            <person name="Bandaranaike D."/>
            <person name="Ngo D."/>
            <person name="Ongeri F."/>
            <person name="Arias F."/>
            <person name="Lara F."/>
            <person name="Weissenberger G."/>
            <person name="Kamau G."/>
            <person name="Han H."/>
            <person name="Shen H."/>
            <person name="Dinh H."/>
            <person name="Khalil I."/>
            <person name="Jones J."/>
            <person name="Shafer J."/>
            <person name="Jayaseelan J."/>
            <person name="Quiroz J."/>
            <person name="Blankenburg K."/>
            <person name="Nguyen L."/>
            <person name="Jackson L."/>
            <person name="Francisco L."/>
            <person name="Tang L.-Y."/>
            <person name="Pu L.-L."/>
            <person name="Perales L."/>
            <person name="Lorensuhewa L."/>
            <person name="Munidasa M."/>
            <person name="Coyle M."/>
            <person name="Taylor M."/>
            <person name="Puazo M."/>
            <person name="Firestine M."/>
            <person name="Scheel M."/>
            <person name="Javaid M."/>
            <person name="Wang M."/>
            <person name="Li M."/>
            <person name="Tabassum N."/>
            <person name="Saada N."/>
            <person name="Osuji N."/>
            <person name="Aqrawi P."/>
            <person name="Fu Q."/>
            <person name="Thornton R."/>
            <person name="Raj R."/>
            <person name="Goodspeed R."/>
            <person name="Mata R."/>
            <person name="Najjar R."/>
            <person name="Gubbala S."/>
            <person name="Lee S."/>
            <person name="Denson S."/>
            <person name="Patil S."/>
            <person name="Macmil S."/>
            <person name="Qi S."/>
            <person name="Matskevitch T."/>
            <person name="Palculict T."/>
            <person name="Mathew T."/>
            <person name="Vee V."/>
            <person name="Velamala V."/>
            <person name="Korchina V."/>
            <person name="Cai W."/>
            <person name="Liu W."/>
            <person name="Dai W."/>
            <person name="Zou X."/>
            <person name="Zhu Y."/>
            <person name="Zhang Y."/>
            <person name="Wu Y.-Q."/>
            <person name="Xin Y."/>
            <person name="Nazarath L."/>
            <person name="Kovar C."/>
            <person name="Han Y."/>
            <person name="Muzny D."/>
            <person name="Gibbs R."/>
        </authorList>
    </citation>
    <scope>NUCLEOTIDE SEQUENCE [LARGE SCALE GENOMIC DNA]</scope>
    <source>
        <strain evidence="5">Jacobina</strain>
    </source>
</reference>
<dbReference type="EMBL" id="AJWK01009298">
    <property type="status" value="NOT_ANNOTATED_CDS"/>
    <property type="molecule type" value="Genomic_DNA"/>
</dbReference>
<dbReference type="PANTHER" id="PTHR41148">
    <property type="entry name" value="LP09875P"/>
    <property type="match status" value="1"/>
</dbReference>
<feature type="compositionally biased region" description="Basic and acidic residues" evidence="1">
    <location>
        <begin position="448"/>
        <end position="465"/>
    </location>
</feature>
<dbReference type="PANTHER" id="PTHR41148:SF1">
    <property type="entry name" value="LP09875P"/>
    <property type="match status" value="1"/>
</dbReference>
<dbReference type="VEuPathDB" id="VectorBase:LLOJ002872"/>
<feature type="region of interest" description="Disordered" evidence="1">
    <location>
        <begin position="269"/>
        <end position="405"/>
    </location>
</feature>
<evidence type="ECO:0000256" key="1">
    <source>
        <dbReference type="SAM" id="MobiDB-lite"/>
    </source>
</evidence>
<dbReference type="AlphaFoldDB" id="A0A1B0CEV2"/>
<feature type="compositionally biased region" description="Polar residues" evidence="1">
    <location>
        <begin position="663"/>
        <end position="675"/>
    </location>
</feature>
<feature type="region of interest" description="Disordered" evidence="1">
    <location>
        <begin position="636"/>
        <end position="679"/>
    </location>
</feature>
<dbReference type="EMBL" id="AJWK01009296">
    <property type="status" value="NOT_ANNOTATED_CDS"/>
    <property type="molecule type" value="Genomic_DNA"/>
</dbReference>
<dbReference type="EMBL" id="AJWK01009297">
    <property type="status" value="NOT_ANNOTATED_CDS"/>
    <property type="molecule type" value="Genomic_DNA"/>
</dbReference>
<dbReference type="VEuPathDB" id="VectorBase:LLONM1_008411"/>
<sequence>MALRLRKDVQKASYYVWFLGAQEAKGLRGQRVLLPAIPRLIERSREQEPLKVTLQVSHKGLKIIQGSSKHFIPHSAITCSVQTDDVVACVLLLYNPATRCPLHVHAYRCDSESTAQALHQQLQILINRPENQKRFNELESRLGLQQPPPPHVSPKMVPKVPKPPMGRRVEMERATSPPRRFESSLGSDDTSTRESECSGEHSPTSPISPVAGGAPRATLYDSLAAELRAKLNGNGPPLLLPPRDYDTMHRSKGNLAATELRRCQNQLIVGAPNSGKQGVSSRGSSGIGSDLAPSPERQDGQTSSDEDWTNDHQESVIVMQAPRRPAPVDISPITRPAQRPTATYLYPHEPPRNEKFPEELRGQQPKRQVPKKIPPEERQRRDSSQSREEEEVKPVLMKNRPPYNEARFREVFEQERRYAGDAVPRRFHHQEDEEEDEDEIESPPVRKQRPERDADFREKSFRENLTDKQKFLAAEKYRQTRYRERPVYVDEMEDVVEKMEKIKYPRGGVEGKPMRYKEPLSEKSSYGSRDKSIERPSKYGDFYTEAAHERNPYQEPESQPYRESIEKMLKSPVMRYKSFDDAKYQEEVVWREKPRYRDDARMYQYAGREEEFKARAPTKASPKERFHDAKEKFQAMERGGGGHKPLRRSQEAAAAPRRGSLEPPSTHSLQRQRSNPIAAVTREEWSSEEEHQMQEIPPPAYTRAYVGDAAAPRMASSKSLGNLVKGYRHSYAEPRNPLPRGSGRVGLAAPNLTFSCLPLCSRRHAIVVTAFPQISHTYDLMPIWLRRWGLRPVFERKAFPQM</sequence>
<dbReference type="EMBL" id="AJWK01009289">
    <property type="status" value="NOT_ANNOTATED_CDS"/>
    <property type="molecule type" value="Genomic_DNA"/>
</dbReference>
<evidence type="ECO:0000313" key="5">
    <source>
        <dbReference type="Proteomes" id="UP000092461"/>
    </source>
</evidence>
<protein>
    <submittedName>
        <fullName evidence="3">Putative zinc finger ccch domain-containing protein 13</fullName>
    </submittedName>
</protein>
<dbReference type="EMBL" id="AJWK01009290">
    <property type="status" value="NOT_ANNOTATED_CDS"/>
    <property type="molecule type" value="Genomic_DNA"/>
</dbReference>
<dbReference type="EMBL" id="GITU01012240">
    <property type="protein sequence ID" value="MBC1180943.1"/>
    <property type="molecule type" value="Transcribed_RNA"/>
</dbReference>
<feature type="compositionally biased region" description="Basic and acidic residues" evidence="1">
    <location>
        <begin position="373"/>
        <end position="393"/>
    </location>
</feature>
<dbReference type="SUPFAM" id="SSF50729">
    <property type="entry name" value="PH domain-like"/>
    <property type="match status" value="1"/>
</dbReference>
<dbReference type="EMBL" id="AJWK01009294">
    <property type="status" value="NOT_ANNOTATED_CDS"/>
    <property type="molecule type" value="Genomic_DNA"/>
</dbReference>
<evidence type="ECO:0000259" key="2">
    <source>
        <dbReference type="SMART" id="SM00462"/>
    </source>
</evidence>
<feature type="compositionally biased region" description="Acidic residues" evidence="1">
    <location>
        <begin position="432"/>
        <end position="441"/>
    </location>
</feature>
<evidence type="ECO:0000313" key="3">
    <source>
        <dbReference type="EMBL" id="MBC1180943.1"/>
    </source>
</evidence>
<feature type="compositionally biased region" description="Basic and acidic residues" evidence="1">
    <location>
        <begin position="190"/>
        <end position="199"/>
    </location>
</feature>
<dbReference type="InterPro" id="IPR011993">
    <property type="entry name" value="PH-like_dom_sf"/>
</dbReference>
<feature type="compositionally biased region" description="Basic and acidic residues" evidence="1">
    <location>
        <begin position="349"/>
        <end position="361"/>
    </location>
</feature>
<feature type="domain" description="PID" evidence="2">
    <location>
        <begin position="9"/>
        <end position="135"/>
    </location>
</feature>
<feature type="region of interest" description="Disordered" evidence="1">
    <location>
        <begin position="506"/>
        <end position="537"/>
    </location>
</feature>
<feature type="compositionally biased region" description="Basic and acidic residues" evidence="1">
    <location>
        <begin position="528"/>
        <end position="537"/>
    </location>
</feature>
<dbReference type="EMBL" id="AJWK01009291">
    <property type="status" value="NOT_ANNOTATED_CDS"/>
    <property type="molecule type" value="Genomic_DNA"/>
</dbReference>
<dbReference type="Gene3D" id="2.30.29.30">
    <property type="entry name" value="Pleckstrin-homology domain (PH domain)/Phosphotyrosine-binding domain (PTB)"/>
    <property type="match status" value="1"/>
</dbReference>
<feature type="region of interest" description="Disordered" evidence="1">
    <location>
        <begin position="418"/>
        <end position="465"/>
    </location>
</feature>
<evidence type="ECO:0000313" key="4">
    <source>
        <dbReference type="EnsemblMetazoa" id="LLOJ002872-PA"/>
    </source>
</evidence>
<keyword evidence="5" id="KW-1185">Reference proteome</keyword>
<reference evidence="4" key="3">
    <citation type="submission" date="2020-05" db="UniProtKB">
        <authorList>
            <consortium name="EnsemblMetazoa"/>
        </authorList>
    </citation>
    <scope>IDENTIFICATION</scope>
    <source>
        <strain evidence="4">Jacobina</strain>
    </source>
</reference>
<feature type="compositionally biased region" description="Basic and acidic residues" evidence="1">
    <location>
        <begin position="512"/>
        <end position="521"/>
    </location>
</feature>
<reference evidence="3" key="2">
    <citation type="journal article" date="2020" name="BMC">
        <title>Leishmania infection induces a limited differential gene expression in the sand fly midgut.</title>
        <authorList>
            <person name="Coutinho-Abreu I.V."/>
            <person name="Serafim T.D."/>
            <person name="Meneses C."/>
            <person name="Kamhawi S."/>
            <person name="Oliveira F."/>
            <person name="Valenzuela J.G."/>
        </authorList>
    </citation>
    <scope>NUCLEOTIDE SEQUENCE</scope>
    <source>
        <strain evidence="3">Jacobina</strain>
        <tissue evidence="3">Midgut</tissue>
    </source>
</reference>
<feature type="compositionally biased region" description="Low complexity" evidence="1">
    <location>
        <begin position="278"/>
        <end position="289"/>
    </location>
</feature>
<dbReference type="InterPro" id="IPR006020">
    <property type="entry name" value="PTB/PI_dom"/>
</dbReference>
<dbReference type="SMART" id="SM00462">
    <property type="entry name" value="PTB"/>
    <property type="match status" value="1"/>
</dbReference>
<name>A0A1B0CEV2_LUTLO</name>
<organism evidence="4 5">
    <name type="scientific">Lutzomyia longipalpis</name>
    <name type="common">Sand fly</name>
    <dbReference type="NCBI Taxonomy" id="7200"/>
    <lineage>
        <taxon>Eukaryota</taxon>
        <taxon>Metazoa</taxon>
        <taxon>Ecdysozoa</taxon>
        <taxon>Arthropoda</taxon>
        <taxon>Hexapoda</taxon>
        <taxon>Insecta</taxon>
        <taxon>Pterygota</taxon>
        <taxon>Neoptera</taxon>
        <taxon>Endopterygota</taxon>
        <taxon>Diptera</taxon>
        <taxon>Nematocera</taxon>
        <taxon>Psychodoidea</taxon>
        <taxon>Psychodidae</taxon>
        <taxon>Lutzomyia</taxon>
        <taxon>Lutzomyia</taxon>
    </lineage>
</organism>
<dbReference type="EMBL" id="AJWK01009293">
    <property type="status" value="NOT_ANNOTATED_CDS"/>
    <property type="molecule type" value="Genomic_DNA"/>
</dbReference>
<feature type="region of interest" description="Disordered" evidence="1">
    <location>
        <begin position="142"/>
        <end position="214"/>
    </location>
</feature>
<accession>A0A1B0CEV2</accession>
<dbReference type="EMBL" id="AJWK01009292">
    <property type="status" value="NOT_ANNOTATED_CDS"/>
    <property type="molecule type" value="Genomic_DNA"/>
</dbReference>
<dbReference type="EnsemblMetazoa" id="LLOJ002872-RA">
    <property type="protein sequence ID" value="LLOJ002872-PA"/>
    <property type="gene ID" value="LLOJ002872"/>
</dbReference>